<evidence type="ECO:0000313" key="4">
    <source>
        <dbReference type="EMBL" id="KAK0616546.1"/>
    </source>
</evidence>
<dbReference type="FunFam" id="3.40.30.10:FF:000142">
    <property type="entry name" value="Elongation factor 1 gamma"/>
    <property type="match status" value="1"/>
</dbReference>
<dbReference type="GO" id="GO:0006414">
    <property type="term" value="P:translational elongation"/>
    <property type="evidence" value="ECO:0007669"/>
    <property type="project" value="TreeGrafter"/>
</dbReference>
<dbReference type="AlphaFoldDB" id="A0AA39WJJ5"/>
<reference evidence="4" key="1">
    <citation type="submission" date="2023-06" db="EMBL/GenBank/DDBJ databases">
        <title>Genome-scale phylogeny and comparative genomics of the fungal order Sordariales.</title>
        <authorList>
            <consortium name="Lawrence Berkeley National Laboratory"/>
            <person name="Hensen N."/>
            <person name="Bonometti L."/>
            <person name="Westerberg I."/>
            <person name="Brannstrom I.O."/>
            <person name="Guillou S."/>
            <person name="Cros-Aarteil S."/>
            <person name="Calhoun S."/>
            <person name="Haridas S."/>
            <person name="Kuo A."/>
            <person name="Mondo S."/>
            <person name="Pangilinan J."/>
            <person name="Riley R."/>
            <person name="Labutti K."/>
            <person name="Andreopoulos B."/>
            <person name="Lipzen A."/>
            <person name="Chen C."/>
            <person name="Yanf M."/>
            <person name="Daum C."/>
            <person name="Ng V."/>
            <person name="Clum A."/>
            <person name="Steindorff A."/>
            <person name="Ohm R."/>
            <person name="Martin F."/>
            <person name="Silar P."/>
            <person name="Natvig D."/>
            <person name="Lalanne C."/>
            <person name="Gautier V."/>
            <person name="Ament-Velasquez S.L."/>
            <person name="Kruys A."/>
            <person name="Hutchinson M.I."/>
            <person name="Powell A.J."/>
            <person name="Barry K."/>
            <person name="Miller A.N."/>
            <person name="Grigoriev I.V."/>
            <person name="Debuchy R."/>
            <person name="Gladieux P."/>
            <person name="Thoren M.H."/>
            <person name="Johannesson H."/>
        </authorList>
    </citation>
    <scope>NUCLEOTIDE SEQUENCE</scope>
    <source>
        <strain evidence="4">CBS 606.72</strain>
    </source>
</reference>
<dbReference type="InterPro" id="IPR036249">
    <property type="entry name" value="Thioredoxin-like_sf"/>
</dbReference>
<dbReference type="EMBL" id="JAULSU010000005">
    <property type="protein sequence ID" value="KAK0616546.1"/>
    <property type="molecule type" value="Genomic_DNA"/>
</dbReference>
<protein>
    <recommendedName>
        <fullName evidence="6">Glutathione S-transferase</fullName>
    </recommendedName>
</protein>
<feature type="domain" description="GST C-terminal" evidence="3">
    <location>
        <begin position="91"/>
        <end position="225"/>
    </location>
</feature>
<name>A0AA39WJJ5_9PEZI</name>
<organism evidence="4 5">
    <name type="scientific">Immersiella caudata</name>
    <dbReference type="NCBI Taxonomy" id="314043"/>
    <lineage>
        <taxon>Eukaryota</taxon>
        <taxon>Fungi</taxon>
        <taxon>Dikarya</taxon>
        <taxon>Ascomycota</taxon>
        <taxon>Pezizomycotina</taxon>
        <taxon>Sordariomycetes</taxon>
        <taxon>Sordariomycetidae</taxon>
        <taxon>Sordariales</taxon>
        <taxon>Lasiosphaeriaceae</taxon>
        <taxon>Immersiella</taxon>
    </lineage>
</organism>
<comment type="similarity">
    <text evidence="1">Belongs to the GST superfamily.</text>
</comment>
<dbReference type="PROSITE" id="PS50405">
    <property type="entry name" value="GST_CTER"/>
    <property type="match status" value="1"/>
</dbReference>
<evidence type="ECO:0000313" key="5">
    <source>
        <dbReference type="Proteomes" id="UP001175000"/>
    </source>
</evidence>
<accession>A0AA39WJJ5</accession>
<proteinExistence type="inferred from homology"/>
<evidence type="ECO:0008006" key="6">
    <source>
        <dbReference type="Google" id="ProtNLM"/>
    </source>
</evidence>
<feature type="domain" description="GST N-terminal" evidence="2">
    <location>
        <begin position="3"/>
        <end position="85"/>
    </location>
</feature>
<dbReference type="Proteomes" id="UP001175000">
    <property type="component" value="Unassembled WGS sequence"/>
</dbReference>
<dbReference type="InterPro" id="IPR050802">
    <property type="entry name" value="EF-GSTs"/>
</dbReference>
<dbReference type="SUPFAM" id="SSF52833">
    <property type="entry name" value="Thioredoxin-like"/>
    <property type="match status" value="1"/>
</dbReference>
<evidence type="ECO:0000256" key="1">
    <source>
        <dbReference type="ARBA" id="ARBA00007409"/>
    </source>
</evidence>
<comment type="caution">
    <text evidence="4">The sequence shown here is derived from an EMBL/GenBank/DDBJ whole genome shotgun (WGS) entry which is preliminary data.</text>
</comment>
<dbReference type="PANTHER" id="PTHR43986:SF10">
    <property type="entry name" value="ELONGATION FACTOR EEF-1B GAMMA SUBUNIT, PUTATIVE (AFU_ORTHOLOGUE AFUA_1G17120)-RELATED"/>
    <property type="match status" value="1"/>
</dbReference>
<dbReference type="InterPro" id="IPR004045">
    <property type="entry name" value="Glutathione_S-Trfase_N"/>
</dbReference>
<dbReference type="SFLD" id="SFLDS00019">
    <property type="entry name" value="Glutathione_Transferase_(cytos"/>
    <property type="match status" value="1"/>
</dbReference>
<dbReference type="PROSITE" id="PS50404">
    <property type="entry name" value="GST_NTER"/>
    <property type="match status" value="1"/>
</dbReference>
<gene>
    <name evidence="4" type="ORF">B0T14DRAFT_482848</name>
</gene>
<dbReference type="PANTHER" id="PTHR43986">
    <property type="entry name" value="ELONGATION FACTOR 1-GAMMA"/>
    <property type="match status" value="1"/>
</dbReference>
<dbReference type="Gene3D" id="1.20.1050.10">
    <property type="match status" value="1"/>
</dbReference>
<evidence type="ECO:0000259" key="3">
    <source>
        <dbReference type="PROSITE" id="PS50405"/>
    </source>
</evidence>
<dbReference type="InterPro" id="IPR040079">
    <property type="entry name" value="Glutathione_S-Trfase"/>
</dbReference>
<dbReference type="GO" id="GO:0005634">
    <property type="term" value="C:nucleus"/>
    <property type="evidence" value="ECO:0007669"/>
    <property type="project" value="TreeGrafter"/>
</dbReference>
<dbReference type="CDD" id="cd03044">
    <property type="entry name" value="GST_N_EF1Bgamma"/>
    <property type="match status" value="1"/>
</dbReference>
<dbReference type="InterPro" id="IPR010987">
    <property type="entry name" value="Glutathione-S-Trfase_C-like"/>
</dbReference>
<dbReference type="SUPFAM" id="SSF47616">
    <property type="entry name" value="GST C-terminal domain-like"/>
    <property type="match status" value="1"/>
</dbReference>
<dbReference type="Gene3D" id="3.40.30.10">
    <property type="entry name" value="Glutaredoxin"/>
    <property type="match status" value="1"/>
</dbReference>
<evidence type="ECO:0000259" key="2">
    <source>
        <dbReference type="PROSITE" id="PS50404"/>
    </source>
</evidence>
<dbReference type="Pfam" id="PF02798">
    <property type="entry name" value="GST_N"/>
    <property type="match status" value="1"/>
</dbReference>
<dbReference type="InterPro" id="IPR036282">
    <property type="entry name" value="Glutathione-S-Trfase_C_sf"/>
</dbReference>
<dbReference type="Pfam" id="PF13410">
    <property type="entry name" value="GST_C_2"/>
    <property type="match status" value="1"/>
</dbReference>
<keyword evidence="5" id="KW-1185">Reference proteome</keyword>
<dbReference type="GO" id="GO:0005737">
    <property type="term" value="C:cytoplasm"/>
    <property type="evidence" value="ECO:0007669"/>
    <property type="project" value="TreeGrafter"/>
</dbReference>
<sequence length="225" mass="24811">MAPFATIYSYPDNFRVKRAKAIASLGGLTIIDFPNYTQGQTNTTPSFLSKFPLGKVPALETHDGFTITEGLSICRFLADSGSKASQLLGRDVHTRARIDEWSVFAEQEIVGHTMPILGMLVLKVTPFHQHRYDWCVGYLEKGLGRLEMALKGDGDGKARRFLVGEEVTLADVMVGGALIRAGNFLMDREMRKGAPSVEGYLRGLLEIPEMGEAFGELALVEERVK</sequence>